<dbReference type="EMBL" id="PDLL01000259">
    <property type="protein sequence ID" value="PYY68845.1"/>
    <property type="molecule type" value="Genomic_DNA"/>
</dbReference>
<dbReference type="AlphaFoldDB" id="A0A2W0ESG9"/>
<organism evidence="1 2">
    <name type="scientific">Pseudomonas jessenii</name>
    <dbReference type="NCBI Taxonomy" id="77298"/>
    <lineage>
        <taxon>Bacteria</taxon>
        <taxon>Pseudomonadati</taxon>
        <taxon>Pseudomonadota</taxon>
        <taxon>Gammaproteobacteria</taxon>
        <taxon>Pseudomonadales</taxon>
        <taxon>Pseudomonadaceae</taxon>
        <taxon>Pseudomonas</taxon>
    </lineage>
</organism>
<evidence type="ECO:0000313" key="1">
    <source>
        <dbReference type="EMBL" id="PYY68845.1"/>
    </source>
</evidence>
<name>A0A2W0ESG9_PSEJE</name>
<accession>A0A2W0ESG9</accession>
<proteinExistence type="predicted"/>
<gene>
    <name evidence="1" type="ORF">CRX42_19575</name>
</gene>
<sequence>MFDVSCLWWWGKVSGFGFLTECISVSAVTATYGFALTASPFCQTTQKEPKGLAPGVRPLA</sequence>
<comment type="caution">
    <text evidence="1">The sequence shown here is derived from an EMBL/GenBank/DDBJ whole genome shotgun (WGS) entry which is preliminary data.</text>
</comment>
<dbReference type="OrthoDB" id="7026985at2"/>
<reference evidence="1 2" key="1">
    <citation type="journal article" date="2018" name="Appl. Microbiol. Biotechnol.">
        <title>Characterization of the caprolactam degradation pathway in Pseudomonas jessenii using mass spectrometry-based proteomics.</title>
        <authorList>
            <person name="Otzen M."/>
            <person name="Palacio C."/>
            <person name="Janssen D.B."/>
        </authorList>
    </citation>
    <scope>NUCLEOTIDE SEQUENCE [LARGE SCALE GENOMIC DNA]</scope>
    <source>
        <strain evidence="1 2">GO3</strain>
    </source>
</reference>
<dbReference type="Proteomes" id="UP000247437">
    <property type="component" value="Unassembled WGS sequence"/>
</dbReference>
<evidence type="ECO:0000313" key="2">
    <source>
        <dbReference type="Proteomes" id="UP000247437"/>
    </source>
</evidence>
<protein>
    <submittedName>
        <fullName evidence="1">Uncharacterized protein</fullName>
    </submittedName>
</protein>